<dbReference type="RefSeq" id="WP_252166519.1">
    <property type="nucleotide sequence ID" value="NZ_CP084930.1"/>
</dbReference>
<dbReference type="EMBL" id="CP084930">
    <property type="protein sequence ID" value="USI72711.1"/>
    <property type="molecule type" value="Genomic_DNA"/>
</dbReference>
<dbReference type="Proteomes" id="UP001056937">
    <property type="component" value="Chromosome 1"/>
</dbReference>
<name>A0ABY4X7R9_9SPHN</name>
<sequence>MMKTRIGGFDPVTRSVPVTFTQGEIVHVRPVNACMTEAGAYDAEATALRVAAVAAGVAVKIAVGAIAATPAR</sequence>
<keyword evidence="2" id="KW-1185">Reference proteome</keyword>
<protein>
    <submittedName>
        <fullName evidence="1">Uncharacterized protein</fullName>
    </submittedName>
</protein>
<gene>
    <name evidence="1" type="ORF">LHA26_15775</name>
</gene>
<organism evidence="1 2">
    <name type="scientific">Sphingomonas morindae</name>
    <dbReference type="NCBI Taxonomy" id="1541170"/>
    <lineage>
        <taxon>Bacteria</taxon>
        <taxon>Pseudomonadati</taxon>
        <taxon>Pseudomonadota</taxon>
        <taxon>Alphaproteobacteria</taxon>
        <taxon>Sphingomonadales</taxon>
        <taxon>Sphingomonadaceae</taxon>
        <taxon>Sphingomonas</taxon>
    </lineage>
</organism>
<evidence type="ECO:0000313" key="2">
    <source>
        <dbReference type="Proteomes" id="UP001056937"/>
    </source>
</evidence>
<proteinExistence type="predicted"/>
<reference evidence="1" key="1">
    <citation type="journal article" date="2022" name="Toxins">
        <title>Genomic Analysis of Sphingopyxis sp. USTB-05 for Biodegrading Cyanobacterial Hepatotoxins.</title>
        <authorList>
            <person name="Liu C."/>
            <person name="Xu Q."/>
            <person name="Zhao Z."/>
            <person name="Zhang H."/>
            <person name="Liu X."/>
            <person name="Yin C."/>
            <person name="Liu Y."/>
            <person name="Yan H."/>
        </authorList>
    </citation>
    <scope>NUCLEOTIDE SEQUENCE</scope>
    <source>
        <strain evidence="1">NBD5</strain>
    </source>
</reference>
<evidence type="ECO:0000313" key="1">
    <source>
        <dbReference type="EMBL" id="USI72711.1"/>
    </source>
</evidence>
<accession>A0ABY4X7R9</accession>